<evidence type="ECO:0000256" key="3">
    <source>
        <dbReference type="ARBA" id="ARBA00005336"/>
    </source>
</evidence>
<dbReference type="PANTHER" id="PTHR42715:SF2">
    <property type="entry name" value="BETA-GLUCOSIDASE F-RELATED"/>
    <property type="match status" value="1"/>
</dbReference>
<dbReference type="GO" id="GO:0030245">
    <property type="term" value="P:cellulose catabolic process"/>
    <property type="evidence" value="ECO:0007669"/>
    <property type="project" value="UniProtKB-KW"/>
</dbReference>
<proteinExistence type="inferred from homology"/>
<dbReference type="InterPro" id="IPR017853">
    <property type="entry name" value="GH"/>
</dbReference>
<dbReference type="Gene3D" id="3.40.50.1700">
    <property type="entry name" value="Glycoside hydrolase family 3 C-terminal domain"/>
    <property type="match status" value="1"/>
</dbReference>
<dbReference type="Proteomes" id="UP000054477">
    <property type="component" value="Unassembled WGS sequence"/>
</dbReference>
<dbReference type="Pfam" id="PF00933">
    <property type="entry name" value="Glyco_hydro_3"/>
    <property type="match status" value="1"/>
</dbReference>
<sequence length="697" mass="75284">MNLTEKLGVVRGTGQLNPDRRCVGDTTAIPRLGIPSICFQDGPAGLRLVKNVTGFPAGINAAATFSRRLIRARGQAIGEEFRGKGVHVFLGPAMDIMRNPKAGRAWESFGPDPYLNGEGAYETIIGVQSVGVQACAKHFIANNQEHWRYGYTSDIDDRTLHEIYFYPFLRSIEADVASVMCAYNRFNETSACHNAGLLGSNGLLRMNGFNGYVVSDWGATHDAASDNANAGLDMEQPGDYIVVVFGGLESAIKSGSVSTDRLNQMVARILAPWYHLGQDSDYPPVNFDAQKSDGSGPRNLHVNVRTDAHTNLVREIASASAVLLKNNRTTTTNTPSGTTIRGLPLVQSMIKTIAVVGQDAKIPNLNCNDLNECNDGTMSIGWGSGSNSLQFIIPPITAITSFVGSSATLTSSLSNNLDDGVNAAKAKDVAFVFVNAMSGELGFYDVVVGNMGDRNDLNLWWSGGSLVEQVAAVCNNTIVIVHSVGPVYMPWSAHPNVTAIIYAGAPGEQTGPSIVDVLYGKYNPSGRLPFSIADDEAAYETSIVYNSLGFPTIQYKEKLLLDYRYMDGQNITPRFEFGFGLSYTTFSYSGLSIASSGDDLRLIKFTVTNTGVFAGYEKPQLYLAYPSSAGEPKRVLRGFEEVELDVGASSSVSFTLSRRDMSVWDTPSQAYVRPTGTFTVYVGASIRDVRLTDTIVI</sequence>
<dbReference type="GO" id="GO:0008422">
    <property type="term" value="F:beta-glucosidase activity"/>
    <property type="evidence" value="ECO:0007669"/>
    <property type="project" value="UniProtKB-EC"/>
</dbReference>
<gene>
    <name evidence="12" type="ORF">K443DRAFT_94389</name>
</gene>
<dbReference type="Gene3D" id="2.60.40.10">
    <property type="entry name" value="Immunoglobulins"/>
    <property type="match status" value="1"/>
</dbReference>
<dbReference type="InterPro" id="IPR050288">
    <property type="entry name" value="Cellulose_deg_GH3"/>
</dbReference>
<dbReference type="InterPro" id="IPR026891">
    <property type="entry name" value="Fn3-like"/>
</dbReference>
<evidence type="ECO:0000259" key="11">
    <source>
        <dbReference type="SMART" id="SM01217"/>
    </source>
</evidence>
<evidence type="ECO:0000256" key="8">
    <source>
        <dbReference type="ARBA" id="ARBA00023277"/>
    </source>
</evidence>
<protein>
    <recommendedName>
        <fullName evidence="4">beta-glucosidase</fullName>
        <ecNumber evidence="4">3.2.1.21</ecNumber>
    </recommendedName>
</protein>
<comment type="similarity">
    <text evidence="3">Belongs to the glycosyl hydrolase 3 family.</text>
</comment>
<dbReference type="SUPFAM" id="SSF52279">
    <property type="entry name" value="Beta-D-glucan exohydrolase, C-terminal domain"/>
    <property type="match status" value="1"/>
</dbReference>
<dbReference type="InterPro" id="IPR002772">
    <property type="entry name" value="Glyco_hydro_3_C"/>
</dbReference>
<comment type="catalytic activity">
    <reaction evidence="1">
        <text>Hydrolysis of terminal, non-reducing beta-D-glucosyl residues with release of beta-D-glucose.</text>
        <dbReference type="EC" id="3.2.1.21"/>
    </reaction>
</comment>
<dbReference type="SUPFAM" id="SSF51445">
    <property type="entry name" value="(Trans)glycosidases"/>
    <property type="match status" value="1"/>
</dbReference>
<dbReference type="InterPro" id="IPR001764">
    <property type="entry name" value="Glyco_hydro_3_N"/>
</dbReference>
<evidence type="ECO:0000313" key="12">
    <source>
        <dbReference type="EMBL" id="KIK03795.1"/>
    </source>
</evidence>
<feature type="domain" description="Fibronectin type III-like" evidence="11">
    <location>
        <begin position="617"/>
        <end position="686"/>
    </location>
</feature>
<evidence type="ECO:0000313" key="13">
    <source>
        <dbReference type="Proteomes" id="UP000054477"/>
    </source>
</evidence>
<dbReference type="Pfam" id="PF14310">
    <property type="entry name" value="Fn3-like"/>
    <property type="match status" value="1"/>
</dbReference>
<evidence type="ECO:0000256" key="5">
    <source>
        <dbReference type="ARBA" id="ARBA00022801"/>
    </source>
</evidence>
<organism evidence="12 13">
    <name type="scientific">Laccaria amethystina LaAM-08-1</name>
    <dbReference type="NCBI Taxonomy" id="1095629"/>
    <lineage>
        <taxon>Eukaryota</taxon>
        <taxon>Fungi</taxon>
        <taxon>Dikarya</taxon>
        <taxon>Basidiomycota</taxon>
        <taxon>Agaricomycotina</taxon>
        <taxon>Agaricomycetes</taxon>
        <taxon>Agaricomycetidae</taxon>
        <taxon>Agaricales</taxon>
        <taxon>Agaricineae</taxon>
        <taxon>Hydnangiaceae</taxon>
        <taxon>Laccaria</taxon>
    </lineage>
</organism>
<dbReference type="Pfam" id="PF01915">
    <property type="entry name" value="Glyco_hydro_3_C"/>
    <property type="match status" value="1"/>
</dbReference>
<evidence type="ECO:0000256" key="9">
    <source>
        <dbReference type="ARBA" id="ARBA00023295"/>
    </source>
</evidence>
<dbReference type="Gene3D" id="3.20.20.300">
    <property type="entry name" value="Glycoside hydrolase, family 3, N-terminal domain"/>
    <property type="match status" value="1"/>
</dbReference>
<keyword evidence="13" id="KW-1185">Reference proteome</keyword>
<accession>A0A0C9WW09</accession>
<dbReference type="STRING" id="1095629.A0A0C9WW09"/>
<reference evidence="12 13" key="1">
    <citation type="submission" date="2014-04" db="EMBL/GenBank/DDBJ databases">
        <authorList>
            <consortium name="DOE Joint Genome Institute"/>
            <person name="Kuo A."/>
            <person name="Kohler A."/>
            <person name="Nagy L.G."/>
            <person name="Floudas D."/>
            <person name="Copeland A."/>
            <person name="Barry K.W."/>
            <person name="Cichocki N."/>
            <person name="Veneault-Fourrey C."/>
            <person name="LaButti K."/>
            <person name="Lindquist E.A."/>
            <person name="Lipzen A."/>
            <person name="Lundell T."/>
            <person name="Morin E."/>
            <person name="Murat C."/>
            <person name="Sun H."/>
            <person name="Tunlid A."/>
            <person name="Henrissat B."/>
            <person name="Grigoriev I.V."/>
            <person name="Hibbett D.S."/>
            <person name="Martin F."/>
            <person name="Nordberg H.P."/>
            <person name="Cantor M.N."/>
            <person name="Hua S.X."/>
        </authorList>
    </citation>
    <scope>NUCLEOTIDE SEQUENCE [LARGE SCALE GENOMIC DNA]</scope>
    <source>
        <strain evidence="12 13">LaAM-08-1</strain>
    </source>
</reference>
<evidence type="ECO:0000256" key="10">
    <source>
        <dbReference type="ARBA" id="ARBA00023326"/>
    </source>
</evidence>
<dbReference type="PRINTS" id="PR00133">
    <property type="entry name" value="GLHYDRLASE3"/>
</dbReference>
<dbReference type="PANTHER" id="PTHR42715">
    <property type="entry name" value="BETA-GLUCOSIDASE"/>
    <property type="match status" value="1"/>
</dbReference>
<keyword evidence="6" id="KW-0136">Cellulose degradation</keyword>
<dbReference type="InterPro" id="IPR036962">
    <property type="entry name" value="Glyco_hydro_3_N_sf"/>
</dbReference>
<evidence type="ECO:0000256" key="1">
    <source>
        <dbReference type="ARBA" id="ARBA00000448"/>
    </source>
</evidence>
<dbReference type="SMART" id="SM01217">
    <property type="entry name" value="Fn3_like"/>
    <property type="match status" value="1"/>
</dbReference>
<dbReference type="AlphaFoldDB" id="A0A0C9WW09"/>
<evidence type="ECO:0000256" key="2">
    <source>
        <dbReference type="ARBA" id="ARBA00004987"/>
    </source>
</evidence>
<evidence type="ECO:0000256" key="7">
    <source>
        <dbReference type="ARBA" id="ARBA00023180"/>
    </source>
</evidence>
<dbReference type="EC" id="3.2.1.21" evidence="4"/>
<dbReference type="FunFam" id="3.20.20.300:FF:000002">
    <property type="entry name" value="Probable beta-glucosidase"/>
    <property type="match status" value="1"/>
</dbReference>
<comment type="pathway">
    <text evidence="2">Glycan metabolism; cellulose degradation.</text>
</comment>
<keyword evidence="8" id="KW-0119">Carbohydrate metabolism</keyword>
<reference evidence="13" key="2">
    <citation type="submission" date="2015-01" db="EMBL/GenBank/DDBJ databases">
        <title>Evolutionary Origins and Diversification of the Mycorrhizal Mutualists.</title>
        <authorList>
            <consortium name="DOE Joint Genome Institute"/>
            <consortium name="Mycorrhizal Genomics Consortium"/>
            <person name="Kohler A."/>
            <person name="Kuo A."/>
            <person name="Nagy L.G."/>
            <person name="Floudas D."/>
            <person name="Copeland A."/>
            <person name="Barry K.W."/>
            <person name="Cichocki N."/>
            <person name="Veneault-Fourrey C."/>
            <person name="LaButti K."/>
            <person name="Lindquist E.A."/>
            <person name="Lipzen A."/>
            <person name="Lundell T."/>
            <person name="Morin E."/>
            <person name="Murat C."/>
            <person name="Riley R."/>
            <person name="Ohm R."/>
            <person name="Sun H."/>
            <person name="Tunlid A."/>
            <person name="Henrissat B."/>
            <person name="Grigoriev I.V."/>
            <person name="Hibbett D.S."/>
            <person name="Martin F."/>
        </authorList>
    </citation>
    <scope>NUCLEOTIDE SEQUENCE [LARGE SCALE GENOMIC DNA]</scope>
    <source>
        <strain evidence="13">LaAM-08-1</strain>
    </source>
</reference>
<dbReference type="HOGENOM" id="CLU_004542_2_3_1"/>
<name>A0A0C9WW09_9AGAR</name>
<evidence type="ECO:0000256" key="6">
    <source>
        <dbReference type="ARBA" id="ARBA00023001"/>
    </source>
</evidence>
<keyword evidence="5 12" id="KW-0378">Hydrolase</keyword>
<keyword evidence="7" id="KW-0325">Glycoprotein</keyword>
<dbReference type="OrthoDB" id="416222at2759"/>
<dbReference type="InterPro" id="IPR013783">
    <property type="entry name" value="Ig-like_fold"/>
</dbReference>
<keyword evidence="10" id="KW-0624">Polysaccharide degradation</keyword>
<evidence type="ECO:0000256" key="4">
    <source>
        <dbReference type="ARBA" id="ARBA00012744"/>
    </source>
</evidence>
<keyword evidence="9" id="KW-0326">Glycosidase</keyword>
<dbReference type="InterPro" id="IPR036881">
    <property type="entry name" value="Glyco_hydro_3_C_sf"/>
</dbReference>
<dbReference type="EMBL" id="KN838576">
    <property type="protein sequence ID" value="KIK03795.1"/>
    <property type="molecule type" value="Genomic_DNA"/>
</dbReference>